<sequence length="99" mass="11398">MVLFKNYNSSWLFAIIILFHQIGSAESGLAADERRLINDLVRGNDILSRPVWNVSDTLTVKMGLALIKIMDFDEAASVMRSNVWLRFLWHDFAMIWNPA</sequence>
<gene>
    <name evidence="1" type="ORF">OFUS_LOCUS16684</name>
</gene>
<dbReference type="SUPFAM" id="SSF63712">
    <property type="entry name" value="Nicotinic receptor ligand binding domain-like"/>
    <property type="match status" value="1"/>
</dbReference>
<evidence type="ECO:0000313" key="2">
    <source>
        <dbReference type="Proteomes" id="UP000749559"/>
    </source>
</evidence>
<keyword evidence="2" id="KW-1185">Reference proteome</keyword>
<dbReference type="OrthoDB" id="5975154at2759"/>
<comment type="caution">
    <text evidence="1">The sequence shown here is derived from an EMBL/GenBank/DDBJ whole genome shotgun (WGS) entry which is preliminary data.</text>
</comment>
<dbReference type="InterPro" id="IPR006202">
    <property type="entry name" value="Neur_chan_lig-bd"/>
</dbReference>
<proteinExistence type="predicted"/>
<evidence type="ECO:0000313" key="1">
    <source>
        <dbReference type="EMBL" id="CAH1791623.1"/>
    </source>
</evidence>
<dbReference type="Proteomes" id="UP000749559">
    <property type="component" value="Unassembled WGS sequence"/>
</dbReference>
<dbReference type="AlphaFoldDB" id="A0A8J1U1Q2"/>
<accession>A0A8J1U1Q2</accession>
<reference evidence="1" key="1">
    <citation type="submission" date="2022-03" db="EMBL/GenBank/DDBJ databases">
        <authorList>
            <person name="Martin C."/>
        </authorList>
    </citation>
    <scope>NUCLEOTIDE SEQUENCE</scope>
</reference>
<dbReference type="InterPro" id="IPR036734">
    <property type="entry name" value="Neur_chan_lig-bd_sf"/>
</dbReference>
<organism evidence="1 2">
    <name type="scientific">Owenia fusiformis</name>
    <name type="common">Polychaete worm</name>
    <dbReference type="NCBI Taxonomy" id="6347"/>
    <lineage>
        <taxon>Eukaryota</taxon>
        <taxon>Metazoa</taxon>
        <taxon>Spiralia</taxon>
        <taxon>Lophotrochozoa</taxon>
        <taxon>Annelida</taxon>
        <taxon>Polychaeta</taxon>
        <taxon>Sedentaria</taxon>
        <taxon>Canalipalpata</taxon>
        <taxon>Sabellida</taxon>
        <taxon>Oweniida</taxon>
        <taxon>Oweniidae</taxon>
        <taxon>Owenia</taxon>
    </lineage>
</organism>
<dbReference type="GO" id="GO:0016020">
    <property type="term" value="C:membrane"/>
    <property type="evidence" value="ECO:0007669"/>
    <property type="project" value="InterPro"/>
</dbReference>
<dbReference type="GO" id="GO:0005230">
    <property type="term" value="F:extracellular ligand-gated monoatomic ion channel activity"/>
    <property type="evidence" value="ECO:0007669"/>
    <property type="project" value="InterPro"/>
</dbReference>
<dbReference type="EMBL" id="CAIIXF020000008">
    <property type="protein sequence ID" value="CAH1791623.1"/>
    <property type="molecule type" value="Genomic_DNA"/>
</dbReference>
<protein>
    <submittedName>
        <fullName evidence="1">Uncharacterized protein</fullName>
    </submittedName>
</protein>
<feature type="non-terminal residue" evidence="1">
    <location>
        <position position="99"/>
    </location>
</feature>
<dbReference type="Gene3D" id="2.70.170.10">
    <property type="entry name" value="Neurotransmitter-gated ion-channel ligand-binding domain"/>
    <property type="match status" value="1"/>
</dbReference>
<name>A0A8J1U1Q2_OWEFU</name>
<dbReference type="Pfam" id="PF02931">
    <property type="entry name" value="Neur_chan_LBD"/>
    <property type="match status" value="1"/>
</dbReference>